<dbReference type="AlphaFoldDB" id="A0A6G1DWD2"/>
<accession>A0A6G1DWD2</accession>
<feature type="region of interest" description="Disordered" evidence="1">
    <location>
        <begin position="1"/>
        <end position="30"/>
    </location>
</feature>
<protein>
    <submittedName>
        <fullName evidence="2">Uncharacterized protein</fullName>
    </submittedName>
</protein>
<comment type="caution">
    <text evidence="2">The sequence shown here is derived from an EMBL/GenBank/DDBJ whole genome shotgun (WGS) entry which is preliminary data.</text>
</comment>
<sequence length="83" mass="8750">MPVSVIEPSDTEKAHDTGQDPGDPGLPTMSVNKVRTEFDDLVVMSNESKAVAHPLLHGRSSSSAASTSYIRGAQFVHGGSEAR</sequence>
<dbReference type="EMBL" id="SPHZ02000005">
    <property type="protein sequence ID" value="KAF0916701.1"/>
    <property type="molecule type" value="Genomic_DNA"/>
</dbReference>
<evidence type="ECO:0000313" key="2">
    <source>
        <dbReference type="EMBL" id="KAF0916701.1"/>
    </source>
</evidence>
<evidence type="ECO:0000256" key="1">
    <source>
        <dbReference type="SAM" id="MobiDB-lite"/>
    </source>
</evidence>
<dbReference type="Proteomes" id="UP000479710">
    <property type="component" value="Unassembled WGS sequence"/>
</dbReference>
<proteinExistence type="predicted"/>
<evidence type="ECO:0000313" key="3">
    <source>
        <dbReference type="Proteomes" id="UP000479710"/>
    </source>
</evidence>
<gene>
    <name evidence="2" type="ORF">E2562_011552</name>
</gene>
<name>A0A6G1DWD2_9ORYZ</name>
<organism evidence="2 3">
    <name type="scientific">Oryza meyeriana var. granulata</name>
    <dbReference type="NCBI Taxonomy" id="110450"/>
    <lineage>
        <taxon>Eukaryota</taxon>
        <taxon>Viridiplantae</taxon>
        <taxon>Streptophyta</taxon>
        <taxon>Embryophyta</taxon>
        <taxon>Tracheophyta</taxon>
        <taxon>Spermatophyta</taxon>
        <taxon>Magnoliopsida</taxon>
        <taxon>Liliopsida</taxon>
        <taxon>Poales</taxon>
        <taxon>Poaceae</taxon>
        <taxon>BOP clade</taxon>
        <taxon>Oryzoideae</taxon>
        <taxon>Oryzeae</taxon>
        <taxon>Oryzinae</taxon>
        <taxon>Oryza</taxon>
        <taxon>Oryza meyeriana</taxon>
    </lineage>
</organism>
<reference evidence="2 3" key="1">
    <citation type="submission" date="2019-11" db="EMBL/GenBank/DDBJ databases">
        <title>Whole genome sequence of Oryza granulata.</title>
        <authorList>
            <person name="Li W."/>
        </authorList>
    </citation>
    <scope>NUCLEOTIDE SEQUENCE [LARGE SCALE GENOMIC DNA]</scope>
    <source>
        <strain evidence="3">cv. Menghai</strain>
        <tissue evidence="2">Leaf</tissue>
    </source>
</reference>
<keyword evidence="3" id="KW-1185">Reference proteome</keyword>